<evidence type="ECO:0000256" key="4">
    <source>
        <dbReference type="ARBA" id="ARBA00021364"/>
    </source>
</evidence>
<feature type="binding site" evidence="12">
    <location>
        <position position="401"/>
    </location>
    <ligand>
        <name>ATP</name>
        <dbReference type="ChEBI" id="CHEBI:30616"/>
    </ligand>
</feature>
<sequence length="518" mass="57706">MQDTPEVRLGRSCDPVACDPDANPKLIGQVGTTEESITVPLNFTNAEELVKFIKDNEVKWVDARFTDVPGIEQHLAVPAEMFDEDQIEEGLAFDGSSISGYTAVENSDMKLLPDLATAYIDPFRTSKTLNVQFFVHDPHTGAPFSRDPRNIARKAEEHLASTGFADTCNFGAEAEFYIFDSVRYNSTNNMSFHEVDSVEGWWNSGKEFNPDGSRNLGHKVRTKGGYFPTAPYDHLQDLRDEMGETLAQVGFEVERAHHEMGSGGQQEINYRFNTLLHAADDLQTFKYVIKNSARKNGKSATFMPKPIANDGGSGMHVHQSLWKDGKPLFYDENGYGGLSDMARHYIGGILKHAGAVLAFTNPTMNSYHRLVPGFEAPVNLVYSQQNRSAAIRIPAIGDSPKSKRIEFRAPDPSGNPYLAFTAMMMAGLDGVKNRLEPPAPVDKDLYELPPEATRDIETVPASLESALEALAEDHDFLLEGEVFTEDLIQAHIDYKMDEEITPSRLRPTSQEFELYYDC</sequence>
<dbReference type="GO" id="GO:0019740">
    <property type="term" value="P:nitrogen utilization"/>
    <property type="evidence" value="ECO:0007669"/>
    <property type="project" value="TreeGrafter"/>
</dbReference>
<feature type="domain" description="GS beta-grasp" evidence="17">
    <location>
        <begin position="56"/>
        <end position="140"/>
    </location>
</feature>
<dbReference type="GO" id="GO:0006542">
    <property type="term" value="P:glutamine biosynthetic process"/>
    <property type="evidence" value="ECO:0007669"/>
    <property type="project" value="InterPro"/>
</dbReference>
<dbReference type="GO" id="GO:0005524">
    <property type="term" value="F:ATP binding"/>
    <property type="evidence" value="ECO:0007669"/>
    <property type="project" value="UniProtKB-KW"/>
</dbReference>
<dbReference type="Gene3D" id="3.30.590.10">
    <property type="entry name" value="Glutamine synthetase/guanido kinase, catalytic domain"/>
    <property type="match status" value="1"/>
</dbReference>
<evidence type="ECO:0000256" key="12">
    <source>
        <dbReference type="PIRSR" id="PIRSR604809-2"/>
    </source>
</evidence>
<name>A0A2U1T695_9CORY</name>
<dbReference type="Proteomes" id="UP000244989">
    <property type="component" value="Unassembled WGS sequence"/>
</dbReference>
<dbReference type="Gene3D" id="3.10.20.70">
    <property type="entry name" value="Glutamine synthetase, N-terminal domain"/>
    <property type="match status" value="1"/>
</dbReference>
<feature type="modified residue" description="O-AMP-tyrosine" evidence="14">
    <location>
        <position position="446"/>
    </location>
</feature>
<keyword evidence="5 19" id="KW-0436">Ligase</keyword>
<dbReference type="AlphaFoldDB" id="A0A2U1T695"/>
<dbReference type="InterPro" id="IPR036651">
    <property type="entry name" value="Gln_synt_N_sf"/>
</dbReference>
<dbReference type="EMBL" id="QEEZ01000011">
    <property type="protein sequence ID" value="PWC01540.1"/>
    <property type="molecule type" value="Genomic_DNA"/>
</dbReference>
<dbReference type="Pfam" id="PF00120">
    <property type="entry name" value="Gln-synt_C"/>
    <property type="match status" value="1"/>
</dbReference>
<evidence type="ECO:0000256" key="14">
    <source>
        <dbReference type="PIRSR" id="PIRSR604809-50"/>
    </source>
</evidence>
<feature type="binding site" evidence="13">
    <location>
        <position position="175"/>
    </location>
    <ligand>
        <name>Mg(2+)</name>
        <dbReference type="ChEBI" id="CHEBI:18420"/>
        <label>1</label>
    </ligand>
</feature>
<accession>A0A2U1T695</accession>
<evidence type="ECO:0000313" key="20">
    <source>
        <dbReference type="Proteomes" id="UP000244989"/>
    </source>
</evidence>
<dbReference type="PROSITE" id="PS51987">
    <property type="entry name" value="GS_CATALYTIC"/>
    <property type="match status" value="1"/>
</dbReference>
<feature type="binding site" evidence="13">
    <location>
        <position position="173"/>
    </location>
    <ligand>
        <name>Mg(2+)</name>
        <dbReference type="ChEBI" id="CHEBI:18420"/>
        <label>1</label>
    </ligand>
</feature>
<evidence type="ECO:0000256" key="13">
    <source>
        <dbReference type="PIRSR" id="PIRSR604809-3"/>
    </source>
</evidence>
<feature type="binding site" evidence="13">
    <location>
        <position position="259"/>
    </location>
    <ligand>
        <name>Mg(2+)</name>
        <dbReference type="ChEBI" id="CHEBI:18420"/>
        <label>1</label>
    </ligand>
</feature>
<evidence type="ECO:0000259" key="18">
    <source>
        <dbReference type="PROSITE" id="PS51987"/>
    </source>
</evidence>
<comment type="caution">
    <text evidence="19">The sequence shown here is derived from an EMBL/GenBank/DDBJ whole genome shotgun (WGS) entry which is preliminary data.</text>
</comment>
<dbReference type="PANTHER" id="PTHR43407">
    <property type="entry name" value="GLUTAMINE SYNTHETASE"/>
    <property type="match status" value="1"/>
</dbReference>
<evidence type="ECO:0000313" key="19">
    <source>
        <dbReference type="EMBL" id="PWC01540.1"/>
    </source>
</evidence>
<dbReference type="SUPFAM" id="SSF55931">
    <property type="entry name" value="Glutamine synthetase/guanido kinase"/>
    <property type="match status" value="1"/>
</dbReference>
<keyword evidence="13" id="KW-0460">Magnesium</keyword>
<evidence type="ECO:0000256" key="11">
    <source>
        <dbReference type="PIRSR" id="PIRSR604809-1"/>
    </source>
</evidence>
<dbReference type="SUPFAM" id="SSF54368">
    <property type="entry name" value="Glutamine synthetase, N-terminal domain"/>
    <property type="match status" value="1"/>
</dbReference>
<evidence type="ECO:0000259" key="17">
    <source>
        <dbReference type="PROSITE" id="PS51986"/>
    </source>
</evidence>
<evidence type="ECO:0000256" key="3">
    <source>
        <dbReference type="ARBA" id="ARBA00012937"/>
    </source>
</evidence>
<evidence type="ECO:0000256" key="9">
    <source>
        <dbReference type="ARBA" id="ARBA00033230"/>
    </source>
</evidence>
<feature type="binding site" evidence="11">
    <location>
        <position position="375"/>
    </location>
    <ligand>
        <name>L-glutamate</name>
        <dbReference type="ChEBI" id="CHEBI:29985"/>
    </ligand>
</feature>
<keyword evidence="20" id="KW-1185">Reference proteome</keyword>
<comment type="similarity">
    <text evidence="1 15 16">Belongs to the glutamine synthetase family.</text>
</comment>
<dbReference type="InterPro" id="IPR014746">
    <property type="entry name" value="Gln_synth/guanido_kin_cat_dom"/>
</dbReference>
<dbReference type="InterPro" id="IPR027302">
    <property type="entry name" value="Gln_synth_N_conserv_site"/>
</dbReference>
<comment type="catalytic activity">
    <reaction evidence="10">
        <text>L-glutamate + NH4(+) + ATP = L-glutamine + ADP + phosphate + H(+)</text>
        <dbReference type="Rhea" id="RHEA:16169"/>
        <dbReference type="ChEBI" id="CHEBI:15378"/>
        <dbReference type="ChEBI" id="CHEBI:28938"/>
        <dbReference type="ChEBI" id="CHEBI:29985"/>
        <dbReference type="ChEBI" id="CHEBI:30616"/>
        <dbReference type="ChEBI" id="CHEBI:43474"/>
        <dbReference type="ChEBI" id="CHEBI:58359"/>
        <dbReference type="ChEBI" id="CHEBI:456216"/>
        <dbReference type="EC" id="6.3.1.2"/>
    </reaction>
</comment>
<dbReference type="GO" id="GO:0004356">
    <property type="term" value="F:glutamine synthetase activity"/>
    <property type="evidence" value="ECO:0007669"/>
    <property type="project" value="UniProtKB-EC"/>
</dbReference>
<dbReference type="GO" id="GO:0016020">
    <property type="term" value="C:membrane"/>
    <property type="evidence" value="ECO:0007669"/>
    <property type="project" value="TreeGrafter"/>
</dbReference>
<dbReference type="InterPro" id="IPR004809">
    <property type="entry name" value="Gln_synth_I"/>
</dbReference>
<feature type="binding site" evidence="11">
    <location>
        <position position="387"/>
    </location>
    <ligand>
        <name>L-glutamate</name>
        <dbReference type="ChEBI" id="CHEBI:29985"/>
    </ligand>
</feature>
<protein>
    <recommendedName>
        <fullName evidence="4">Glutamine synthetase</fullName>
        <ecNumber evidence="3">6.3.1.2</ecNumber>
    </recommendedName>
    <alternativeName>
        <fullName evidence="8">Glutamate--ammonia ligase</fullName>
    </alternativeName>
    <alternativeName>
        <fullName evidence="9">Glutamine synthetase I beta</fullName>
    </alternativeName>
</protein>
<evidence type="ECO:0000256" key="15">
    <source>
        <dbReference type="PROSITE-ProRule" id="PRU01330"/>
    </source>
</evidence>
<organism evidence="19 20">
    <name type="scientific">Corynebacterium yudongzhengii</name>
    <dbReference type="NCBI Taxonomy" id="2080740"/>
    <lineage>
        <taxon>Bacteria</taxon>
        <taxon>Bacillati</taxon>
        <taxon>Actinomycetota</taxon>
        <taxon>Actinomycetes</taxon>
        <taxon>Mycobacteriales</taxon>
        <taxon>Corynebacteriaceae</taxon>
        <taxon>Corynebacterium</taxon>
    </lineage>
</organism>
<keyword evidence="14" id="KW-0597">Phosphoprotein</keyword>
<feature type="binding site" evidence="13">
    <location>
        <position position="406"/>
    </location>
    <ligand>
        <name>Mg(2+)</name>
        <dbReference type="ChEBI" id="CHEBI:18420"/>
        <label>1</label>
    </ligand>
</feature>
<feature type="binding site" evidence="12">
    <location>
        <position position="387"/>
    </location>
    <ligand>
        <name>ATP</name>
        <dbReference type="ChEBI" id="CHEBI:30616"/>
    </ligand>
</feature>
<feature type="binding site" evidence="13">
    <location>
        <position position="267"/>
    </location>
    <ligand>
        <name>Mg(2+)</name>
        <dbReference type="ChEBI" id="CHEBI:18420"/>
        <label>1</label>
    </ligand>
</feature>
<dbReference type="Pfam" id="PF03951">
    <property type="entry name" value="Gln-synt_N"/>
    <property type="match status" value="1"/>
</dbReference>
<dbReference type="InterPro" id="IPR008147">
    <property type="entry name" value="Gln_synt_N"/>
</dbReference>
<dbReference type="GO" id="GO:0005737">
    <property type="term" value="C:cytoplasm"/>
    <property type="evidence" value="ECO:0007669"/>
    <property type="project" value="TreeGrafter"/>
</dbReference>
<dbReference type="KEGG" id="cyz:C3B44_04155"/>
<feature type="binding site" evidence="12">
    <location>
        <begin position="270"/>
        <end position="272"/>
    </location>
    <ligand>
        <name>ATP</name>
        <dbReference type="ChEBI" id="CHEBI:30616"/>
    </ligand>
</feature>
<feature type="binding site" evidence="11">
    <location>
        <position position="369"/>
    </location>
    <ligand>
        <name>L-glutamate</name>
        <dbReference type="ChEBI" id="CHEBI:29985"/>
    </ligand>
</feature>
<evidence type="ECO:0000256" key="1">
    <source>
        <dbReference type="ARBA" id="ARBA00009897"/>
    </source>
</evidence>
<evidence type="ECO:0000256" key="8">
    <source>
        <dbReference type="ARBA" id="ARBA00030668"/>
    </source>
</evidence>
<proteinExistence type="inferred from homology"/>
<dbReference type="PANTHER" id="PTHR43407:SF1">
    <property type="entry name" value="LENGSIN"/>
    <property type="match status" value="1"/>
</dbReference>
<evidence type="ECO:0000256" key="7">
    <source>
        <dbReference type="ARBA" id="ARBA00022840"/>
    </source>
</evidence>
<feature type="binding site" evidence="13">
    <location>
        <position position="316"/>
    </location>
    <ligand>
        <name>Mg(2+)</name>
        <dbReference type="ChEBI" id="CHEBI:18420"/>
        <label>1</label>
    </ligand>
</feature>
<feature type="binding site" evidence="12">
    <location>
        <position position="254"/>
    </location>
    <ligand>
        <name>ATP</name>
        <dbReference type="ChEBI" id="CHEBI:30616"/>
    </ligand>
</feature>
<keyword evidence="7 12" id="KW-0067">ATP-binding</keyword>
<keyword evidence="13" id="KW-0479">Metal-binding</keyword>
<dbReference type="EC" id="6.3.1.2" evidence="3"/>
<evidence type="ECO:0000256" key="16">
    <source>
        <dbReference type="RuleBase" id="RU000384"/>
    </source>
</evidence>
<dbReference type="InterPro" id="IPR008146">
    <property type="entry name" value="Gln_synth_cat_dom"/>
</dbReference>
<feature type="binding site" evidence="11">
    <location>
        <position position="408"/>
    </location>
    <ligand>
        <name>L-glutamate</name>
        <dbReference type="ChEBI" id="CHEBI:29985"/>
    </ligand>
</feature>
<evidence type="ECO:0000256" key="6">
    <source>
        <dbReference type="ARBA" id="ARBA00022741"/>
    </source>
</evidence>
<evidence type="ECO:0000256" key="5">
    <source>
        <dbReference type="ARBA" id="ARBA00022598"/>
    </source>
</evidence>
<gene>
    <name evidence="19" type="primary">glnA</name>
    <name evidence="19" type="ORF">DF222_07020</name>
</gene>
<dbReference type="NCBIfam" id="TIGR00653">
    <property type="entry name" value="GlnA"/>
    <property type="match status" value="1"/>
</dbReference>
<dbReference type="SMART" id="SM01230">
    <property type="entry name" value="Gln-synt_C"/>
    <property type="match status" value="1"/>
</dbReference>
<reference evidence="20" key="1">
    <citation type="submission" date="2018-04" db="EMBL/GenBank/DDBJ databases">
        <authorList>
            <person name="Liu S."/>
            <person name="Wang Z."/>
            <person name="Li J."/>
        </authorList>
    </citation>
    <scope>NUCLEOTIDE SEQUENCE [LARGE SCALE GENOMIC DNA]</scope>
    <source>
        <strain evidence="20">2189</strain>
    </source>
</reference>
<keyword evidence="6 12" id="KW-0547">Nucleotide-binding</keyword>
<dbReference type="OrthoDB" id="9807095at2"/>
<evidence type="ECO:0000256" key="10">
    <source>
        <dbReference type="ARBA" id="ARBA00049436"/>
    </source>
</evidence>
<dbReference type="PROSITE" id="PS00180">
    <property type="entry name" value="GLNA_1"/>
    <property type="match status" value="1"/>
</dbReference>
<dbReference type="GO" id="GO:0046872">
    <property type="term" value="F:metal ion binding"/>
    <property type="evidence" value="ECO:0007669"/>
    <property type="project" value="UniProtKB-KW"/>
</dbReference>
<dbReference type="PROSITE" id="PS51986">
    <property type="entry name" value="GS_BETA_GRASP"/>
    <property type="match status" value="1"/>
</dbReference>
<feature type="binding site" evidence="12">
    <location>
        <begin position="318"/>
        <end position="320"/>
    </location>
    <ligand>
        <name>ATP</name>
        <dbReference type="ChEBI" id="CHEBI:30616"/>
    </ligand>
</feature>
<comment type="cofactor">
    <cofactor evidence="13">
        <name>Mg(2+)</name>
        <dbReference type="ChEBI" id="CHEBI:18420"/>
    </cofactor>
    <text evidence="13">Binds 2 Mg(2+) ions per subunit.</text>
</comment>
<feature type="domain" description="GS catalytic" evidence="18">
    <location>
        <begin position="148"/>
        <end position="518"/>
    </location>
</feature>
<dbReference type="FunFam" id="3.30.590.10:FF:000001">
    <property type="entry name" value="Glutamine synthetase"/>
    <property type="match status" value="1"/>
</dbReference>
<comment type="subunit">
    <text evidence="2">Oligomer of 12 subunits arranged in the form of two hexagons.</text>
</comment>
<evidence type="ECO:0000256" key="2">
    <source>
        <dbReference type="ARBA" id="ARBA00011354"/>
    </source>
</evidence>